<evidence type="ECO:0000313" key="5">
    <source>
        <dbReference type="Proteomes" id="UP001500393"/>
    </source>
</evidence>
<dbReference type="PANTHER" id="PTHR30055">
    <property type="entry name" value="HTH-TYPE TRANSCRIPTIONAL REGULATOR RUTR"/>
    <property type="match status" value="1"/>
</dbReference>
<reference evidence="5" key="1">
    <citation type="journal article" date="2019" name="Int. J. Syst. Evol. Microbiol.">
        <title>The Global Catalogue of Microorganisms (GCM) 10K type strain sequencing project: providing services to taxonomists for standard genome sequencing and annotation.</title>
        <authorList>
            <consortium name="The Broad Institute Genomics Platform"/>
            <consortium name="The Broad Institute Genome Sequencing Center for Infectious Disease"/>
            <person name="Wu L."/>
            <person name="Ma J."/>
        </authorList>
    </citation>
    <scope>NUCLEOTIDE SEQUENCE [LARGE SCALE GENOMIC DNA]</scope>
    <source>
        <strain evidence="5">JCM 14969</strain>
    </source>
</reference>
<keyword evidence="1 2" id="KW-0238">DNA-binding</keyword>
<evidence type="ECO:0000256" key="2">
    <source>
        <dbReference type="PROSITE-ProRule" id="PRU00335"/>
    </source>
</evidence>
<dbReference type="PANTHER" id="PTHR30055:SF146">
    <property type="entry name" value="HTH-TYPE TRANSCRIPTIONAL DUAL REGULATOR CECR"/>
    <property type="match status" value="1"/>
</dbReference>
<keyword evidence="5" id="KW-1185">Reference proteome</keyword>
<evidence type="ECO:0000256" key="1">
    <source>
        <dbReference type="ARBA" id="ARBA00023125"/>
    </source>
</evidence>
<name>A0ABP4QUT2_9ACTN</name>
<feature type="DNA-binding region" description="H-T-H motif" evidence="2">
    <location>
        <begin position="11"/>
        <end position="30"/>
    </location>
</feature>
<dbReference type="InterPro" id="IPR001647">
    <property type="entry name" value="HTH_TetR"/>
</dbReference>
<dbReference type="InterPro" id="IPR009057">
    <property type="entry name" value="Homeodomain-like_sf"/>
</dbReference>
<dbReference type="InterPro" id="IPR050109">
    <property type="entry name" value="HTH-type_TetR-like_transc_reg"/>
</dbReference>
<comment type="caution">
    <text evidence="4">The sequence shown here is derived from an EMBL/GenBank/DDBJ whole genome shotgun (WGS) entry which is preliminary data.</text>
</comment>
<proteinExistence type="predicted"/>
<dbReference type="InterPro" id="IPR039536">
    <property type="entry name" value="TetR_C_Proteobacteria"/>
</dbReference>
<accession>A0ABP4QUT2</accession>
<gene>
    <name evidence="4" type="ORF">GCM10009789_85490</name>
</gene>
<dbReference type="Gene3D" id="1.10.357.10">
    <property type="entry name" value="Tetracycline Repressor, domain 2"/>
    <property type="match status" value="1"/>
</dbReference>
<evidence type="ECO:0000259" key="3">
    <source>
        <dbReference type="PROSITE" id="PS50977"/>
    </source>
</evidence>
<dbReference type="SUPFAM" id="SSF46689">
    <property type="entry name" value="Homeodomain-like"/>
    <property type="match status" value="1"/>
</dbReference>
<dbReference type="Proteomes" id="UP001500393">
    <property type="component" value="Unassembled WGS sequence"/>
</dbReference>
<organism evidence="4 5">
    <name type="scientific">Kribbella sancticallisti</name>
    <dbReference type="NCBI Taxonomy" id="460087"/>
    <lineage>
        <taxon>Bacteria</taxon>
        <taxon>Bacillati</taxon>
        <taxon>Actinomycetota</taxon>
        <taxon>Actinomycetes</taxon>
        <taxon>Propionibacteriales</taxon>
        <taxon>Kribbellaceae</taxon>
        <taxon>Kribbella</taxon>
    </lineage>
</organism>
<protein>
    <submittedName>
        <fullName evidence="4">TetR/AcrR family transcriptional regulator</fullName>
    </submittedName>
</protein>
<dbReference type="InterPro" id="IPR036271">
    <property type="entry name" value="Tet_transcr_reg_TetR-rel_C_sf"/>
</dbReference>
<dbReference type="EMBL" id="BAAAOS010000070">
    <property type="protein sequence ID" value="GAA1618547.1"/>
    <property type="molecule type" value="Genomic_DNA"/>
</dbReference>
<sequence length="190" mass="21343">MFLQHGYRAAAVDEIAALADVSKVTVYSHFSDKHSLFVAVFTDAIREAEESTQSLLHGFSESGDIERDMRTFARRHVVLVTQPHLVRMRRTIIAEADRFPDLARAWHRAGPERGHAALAAQLERLAQRGVLRIDDPLLAAQHLNYLILSVPLNEAMFAVHKPYGRKRLHHFADEAVRVFLAAYGTGKAPT</sequence>
<dbReference type="SUPFAM" id="SSF48498">
    <property type="entry name" value="Tetracyclin repressor-like, C-terminal domain"/>
    <property type="match status" value="1"/>
</dbReference>
<dbReference type="PROSITE" id="PS50977">
    <property type="entry name" value="HTH_TETR_2"/>
    <property type="match status" value="1"/>
</dbReference>
<dbReference type="Pfam" id="PF00440">
    <property type="entry name" value="TetR_N"/>
    <property type="match status" value="1"/>
</dbReference>
<feature type="domain" description="HTH tetR-type" evidence="3">
    <location>
        <begin position="1"/>
        <end position="48"/>
    </location>
</feature>
<dbReference type="Pfam" id="PF14246">
    <property type="entry name" value="TetR_C_7"/>
    <property type="match status" value="1"/>
</dbReference>
<evidence type="ECO:0000313" key="4">
    <source>
        <dbReference type="EMBL" id="GAA1618547.1"/>
    </source>
</evidence>